<sequence length="44" mass="5003">MSIHQTWSASERHRGVNRLRHCYVFGSPLTCDRGVWSSEGVLGE</sequence>
<dbReference type="Proteomes" id="UP000186004">
    <property type="component" value="Unassembled WGS sequence"/>
</dbReference>
<organism evidence="1 2">
    <name type="scientific">Micromonospora avicenniae</name>
    <dbReference type="NCBI Taxonomy" id="1198245"/>
    <lineage>
        <taxon>Bacteria</taxon>
        <taxon>Bacillati</taxon>
        <taxon>Actinomycetota</taxon>
        <taxon>Actinomycetes</taxon>
        <taxon>Micromonosporales</taxon>
        <taxon>Micromonosporaceae</taxon>
        <taxon>Micromonospora</taxon>
    </lineage>
</organism>
<keyword evidence="2" id="KW-1185">Reference proteome</keyword>
<accession>A0A1N7FGQ5</accession>
<name>A0A1N7FGQ5_9ACTN</name>
<dbReference type="STRING" id="1198245.SAMN05444858_13614"/>
<reference evidence="1 2" key="1">
    <citation type="submission" date="2017-01" db="EMBL/GenBank/DDBJ databases">
        <authorList>
            <person name="Mah S.A."/>
            <person name="Swanson W.J."/>
            <person name="Moy G.W."/>
            <person name="Vacquier V.D."/>
        </authorList>
    </citation>
    <scope>NUCLEOTIDE SEQUENCE [LARGE SCALE GENOMIC DNA]</scope>
    <source>
        <strain evidence="1 2">DSM 45758</strain>
    </source>
</reference>
<gene>
    <name evidence="1" type="ORF">SAMN05444858_13614</name>
</gene>
<dbReference type="AlphaFoldDB" id="A0A1N7FGQ5"/>
<evidence type="ECO:0000313" key="2">
    <source>
        <dbReference type="Proteomes" id="UP000186004"/>
    </source>
</evidence>
<dbReference type="EMBL" id="FTNF01000036">
    <property type="protein sequence ID" value="SIR99549.1"/>
    <property type="molecule type" value="Genomic_DNA"/>
</dbReference>
<proteinExistence type="predicted"/>
<evidence type="ECO:0000313" key="1">
    <source>
        <dbReference type="EMBL" id="SIR99549.1"/>
    </source>
</evidence>
<protein>
    <submittedName>
        <fullName evidence="1">Uncharacterized protein</fullName>
    </submittedName>
</protein>